<reference evidence="15" key="1">
    <citation type="submission" date="2025-08" db="UniProtKB">
        <authorList>
            <consortium name="Ensembl"/>
        </authorList>
    </citation>
    <scope>IDENTIFICATION</scope>
</reference>
<protein>
    <recommendedName>
        <fullName evidence="3">Metalloproteinase inhibitor 4</fullName>
    </recommendedName>
    <alternativeName>
        <fullName evidence="11">Tissue inhibitor of metalloproteinases 4</fullName>
    </alternativeName>
</protein>
<dbReference type="GO" id="GO:0051045">
    <property type="term" value="P:negative regulation of membrane protein ectodomain proteolysis"/>
    <property type="evidence" value="ECO:0007669"/>
    <property type="project" value="TreeGrafter"/>
</dbReference>
<dbReference type="PROSITE" id="PS50189">
    <property type="entry name" value="NTR"/>
    <property type="match status" value="1"/>
</dbReference>
<keyword evidence="7 12" id="KW-0479">Metal-binding</keyword>
<comment type="similarity">
    <text evidence="2">Belongs to the protease inhibitor I35 (TIMP) family.</text>
</comment>
<evidence type="ECO:0000256" key="3">
    <source>
        <dbReference type="ARBA" id="ARBA00013515"/>
    </source>
</evidence>
<evidence type="ECO:0000256" key="5">
    <source>
        <dbReference type="ARBA" id="ARBA00022608"/>
    </source>
</evidence>
<feature type="disulfide bond" evidence="13">
    <location>
        <begin position="208"/>
        <end position="255"/>
    </location>
</feature>
<dbReference type="GO" id="GO:0009725">
    <property type="term" value="P:response to hormone"/>
    <property type="evidence" value="ECO:0007669"/>
    <property type="project" value="TreeGrafter"/>
</dbReference>
<evidence type="ECO:0000259" key="14">
    <source>
        <dbReference type="PROSITE" id="PS50189"/>
    </source>
</evidence>
<dbReference type="Proteomes" id="UP000694569">
    <property type="component" value="Unplaced"/>
</dbReference>
<keyword evidence="4" id="KW-0964">Secreted</keyword>
<name>A0A8C5R591_9ANUR</name>
<evidence type="ECO:0000256" key="6">
    <source>
        <dbReference type="ARBA" id="ARBA00022690"/>
    </source>
</evidence>
<dbReference type="InterPro" id="IPR030490">
    <property type="entry name" value="TIMP_CS"/>
</dbReference>
<dbReference type="GO" id="GO:0031012">
    <property type="term" value="C:extracellular matrix"/>
    <property type="evidence" value="ECO:0007669"/>
    <property type="project" value="TreeGrafter"/>
</dbReference>
<evidence type="ECO:0000256" key="8">
    <source>
        <dbReference type="ARBA" id="ARBA00022833"/>
    </source>
</evidence>
<dbReference type="AlphaFoldDB" id="A0A8C5R591"/>
<dbReference type="SUPFAM" id="SSF50242">
    <property type="entry name" value="TIMP-like"/>
    <property type="match status" value="1"/>
</dbReference>
<dbReference type="GeneTree" id="ENSGT00940000159798"/>
<dbReference type="GO" id="GO:0005615">
    <property type="term" value="C:extracellular space"/>
    <property type="evidence" value="ECO:0007669"/>
    <property type="project" value="TreeGrafter"/>
</dbReference>
<keyword evidence="10" id="KW-0481">Metalloenzyme inhibitor</keyword>
<dbReference type="SMART" id="SM00206">
    <property type="entry name" value="NTR"/>
    <property type="match status" value="1"/>
</dbReference>
<gene>
    <name evidence="15" type="primary">TIMP4</name>
</gene>
<dbReference type="FunFam" id="3.90.370.10:FF:000001">
    <property type="entry name" value="Metalloproteinase inhibitor 3"/>
    <property type="match status" value="1"/>
</dbReference>
<dbReference type="GO" id="GO:0008191">
    <property type="term" value="F:metalloendopeptidase inhibitor activity"/>
    <property type="evidence" value="ECO:0007669"/>
    <property type="project" value="InterPro"/>
</dbReference>
<accession>A0A8C5R591</accession>
<evidence type="ECO:0000256" key="13">
    <source>
        <dbReference type="PIRSR" id="PIRSR601820-3"/>
    </source>
</evidence>
<dbReference type="InterPro" id="IPR001820">
    <property type="entry name" value="TIMP"/>
</dbReference>
<dbReference type="PANTHER" id="PTHR11844:SF26">
    <property type="entry name" value="METALLOPROTEINASE INHIBITOR 4"/>
    <property type="match status" value="1"/>
</dbReference>
<organism evidence="15 16">
    <name type="scientific">Leptobrachium leishanense</name>
    <name type="common">Leishan spiny toad</name>
    <dbReference type="NCBI Taxonomy" id="445787"/>
    <lineage>
        <taxon>Eukaryota</taxon>
        <taxon>Metazoa</taxon>
        <taxon>Chordata</taxon>
        <taxon>Craniata</taxon>
        <taxon>Vertebrata</taxon>
        <taxon>Euteleostomi</taxon>
        <taxon>Amphibia</taxon>
        <taxon>Batrachia</taxon>
        <taxon>Anura</taxon>
        <taxon>Pelobatoidea</taxon>
        <taxon>Megophryidae</taxon>
        <taxon>Leptobrachium</taxon>
    </lineage>
</organism>
<evidence type="ECO:0000313" key="15">
    <source>
        <dbReference type="Ensembl" id="ENSLLEP00000047822.1"/>
    </source>
</evidence>
<feature type="domain" description="NTR" evidence="14">
    <location>
        <begin position="80"/>
        <end position="206"/>
    </location>
</feature>
<evidence type="ECO:0000256" key="10">
    <source>
        <dbReference type="ARBA" id="ARBA00023215"/>
    </source>
</evidence>
<dbReference type="GO" id="GO:0034097">
    <property type="term" value="P:response to cytokine"/>
    <property type="evidence" value="ECO:0007669"/>
    <property type="project" value="TreeGrafter"/>
</dbReference>
<dbReference type="Gene3D" id="3.90.370.10">
    <property type="entry name" value="Tissue inhibitor of metalloproteinase-1. Chain B, domain 1"/>
    <property type="match status" value="1"/>
</dbReference>
<evidence type="ECO:0000256" key="1">
    <source>
        <dbReference type="ARBA" id="ARBA00004613"/>
    </source>
</evidence>
<dbReference type="CDD" id="cd03585">
    <property type="entry name" value="NTR_TIMP"/>
    <property type="match status" value="1"/>
</dbReference>
<keyword evidence="6" id="KW-0646">Protease inhibitor</keyword>
<evidence type="ECO:0000256" key="9">
    <source>
        <dbReference type="ARBA" id="ARBA00023157"/>
    </source>
</evidence>
<keyword evidence="8 12" id="KW-0862">Zinc</keyword>
<dbReference type="Ensembl" id="ENSLLET00000049698.1">
    <property type="protein sequence ID" value="ENSLLEP00000047822.1"/>
    <property type="gene ID" value="ENSLLEG00000030192.1"/>
</dbReference>
<evidence type="ECO:0000256" key="4">
    <source>
        <dbReference type="ARBA" id="ARBA00022525"/>
    </source>
</evidence>
<evidence type="ECO:0000256" key="2">
    <source>
        <dbReference type="ARBA" id="ARBA00011027"/>
    </source>
</evidence>
<dbReference type="GO" id="GO:0046872">
    <property type="term" value="F:metal ion binding"/>
    <property type="evidence" value="ECO:0007669"/>
    <property type="project" value="UniProtKB-KW"/>
</dbReference>
<feature type="disulfide bond" evidence="13">
    <location>
        <begin position="226"/>
        <end position="247"/>
    </location>
</feature>
<evidence type="ECO:0000256" key="11">
    <source>
        <dbReference type="ARBA" id="ARBA00030105"/>
    </source>
</evidence>
<feature type="disulfide bond" evidence="13">
    <location>
        <begin position="80"/>
        <end position="153"/>
    </location>
</feature>
<dbReference type="InterPro" id="IPR027465">
    <property type="entry name" value="TIMP_C"/>
</dbReference>
<dbReference type="Pfam" id="PF00965">
    <property type="entry name" value="TIMP"/>
    <property type="match status" value="1"/>
</dbReference>
<evidence type="ECO:0000313" key="16">
    <source>
        <dbReference type="Proteomes" id="UP000694569"/>
    </source>
</evidence>
<comment type="subcellular location">
    <subcellularLocation>
        <location evidence="1">Secreted</location>
    </subcellularLocation>
</comment>
<dbReference type="OrthoDB" id="6041373at2759"/>
<feature type="disulfide bond" evidence="13">
    <location>
        <begin position="82"/>
        <end position="181"/>
    </location>
</feature>
<reference evidence="15" key="2">
    <citation type="submission" date="2025-09" db="UniProtKB">
        <authorList>
            <consortium name="Ensembl"/>
        </authorList>
    </citation>
    <scope>IDENTIFICATION</scope>
</reference>
<dbReference type="GO" id="GO:0002020">
    <property type="term" value="F:protease binding"/>
    <property type="evidence" value="ECO:0007669"/>
    <property type="project" value="TreeGrafter"/>
</dbReference>
<evidence type="ECO:0000256" key="7">
    <source>
        <dbReference type="ARBA" id="ARBA00022723"/>
    </source>
</evidence>
<feature type="binding site" evidence="12">
    <location>
        <position position="80"/>
    </location>
    <ligand>
        <name>Zn(2+)</name>
        <dbReference type="ChEBI" id="CHEBI:29105"/>
        <note>ligand shared with metalloproteinase partner</note>
    </ligand>
</feature>
<proteinExistence type="inferred from homology"/>
<dbReference type="PANTHER" id="PTHR11844">
    <property type="entry name" value="METALLOPROTEASE INHIBITOR"/>
    <property type="match status" value="1"/>
</dbReference>
<keyword evidence="5" id="KW-0483">Metalloprotease inhibitor</keyword>
<dbReference type="InterPro" id="IPR008993">
    <property type="entry name" value="TIMP-like_OB-fold"/>
</dbReference>
<evidence type="ECO:0000256" key="12">
    <source>
        <dbReference type="PIRSR" id="PIRSR601820-1"/>
    </source>
</evidence>
<keyword evidence="9 13" id="KW-1015">Disulfide bond</keyword>
<sequence length="274" mass="31365">MSLKLEVRLHKAVPSVNIRGISCASSSLRKNTNLQNITEETQCVDLVCTFQVRMNTIVHSLQFLLLFVLTLCIKELAEACSCAPSHPQQQICDAEIVIRAKISSERVIQPSKEDSFDHTKMIQYEIKMIKMFKGFDKIKDIHYVYTPVDSSLCGIKLDATNKKQYLLTGHISDGKVYIMLCNFIELWDELSFSQKKSLNQRFLTGCDCKITICYSVPCSLHEPNECLWTDWLIERQLYGQQAKNYACIKRSDGSCSWYRGGPFTEKEYLGTTEP</sequence>
<keyword evidence="16" id="KW-1185">Reference proteome</keyword>
<feature type="disulfide bond" evidence="13">
    <location>
        <begin position="213"/>
        <end position="218"/>
    </location>
</feature>
<feature type="disulfide bond" evidence="13">
    <location>
        <begin position="92"/>
        <end position="206"/>
    </location>
</feature>
<dbReference type="PROSITE" id="PS00288">
    <property type="entry name" value="TIMP"/>
    <property type="match status" value="1"/>
</dbReference>
<dbReference type="InterPro" id="IPR001134">
    <property type="entry name" value="Netrin_domain"/>
</dbReference>
<dbReference type="Gene3D" id="2.40.50.120">
    <property type="match status" value="1"/>
</dbReference>